<proteinExistence type="predicted"/>
<reference evidence="2" key="2">
    <citation type="journal article" date="2021" name="Genome Biol. Evol.">
        <title>Developing a high-quality reference genome for a parasitic bivalve with doubly uniparental inheritance (Bivalvia: Unionida).</title>
        <authorList>
            <person name="Smith C.H."/>
        </authorList>
    </citation>
    <scope>NUCLEOTIDE SEQUENCE</scope>
    <source>
        <strain evidence="2">CHS0354</strain>
        <tissue evidence="2">Mantle</tissue>
    </source>
</reference>
<reference evidence="2" key="3">
    <citation type="submission" date="2023-05" db="EMBL/GenBank/DDBJ databases">
        <authorList>
            <person name="Smith C.H."/>
        </authorList>
    </citation>
    <scope>NUCLEOTIDE SEQUENCE</scope>
    <source>
        <strain evidence="2">CHS0354</strain>
        <tissue evidence="2">Mantle</tissue>
    </source>
</reference>
<protein>
    <submittedName>
        <fullName evidence="2">Uncharacterized protein</fullName>
    </submittedName>
</protein>
<gene>
    <name evidence="2" type="ORF">CHS0354_013473</name>
</gene>
<feature type="region of interest" description="Disordered" evidence="1">
    <location>
        <begin position="1"/>
        <end position="32"/>
    </location>
</feature>
<dbReference type="EMBL" id="JAEAOA010000820">
    <property type="protein sequence ID" value="KAK3605676.1"/>
    <property type="molecule type" value="Genomic_DNA"/>
</dbReference>
<reference evidence="2" key="1">
    <citation type="journal article" date="2021" name="Genome Biol. Evol.">
        <title>A High-Quality Reference Genome for a Parasitic Bivalve with Doubly Uniparental Inheritance (Bivalvia: Unionida).</title>
        <authorList>
            <person name="Smith C.H."/>
        </authorList>
    </citation>
    <scope>NUCLEOTIDE SEQUENCE</scope>
    <source>
        <strain evidence="2">CHS0354</strain>
    </source>
</reference>
<dbReference type="AlphaFoldDB" id="A0AAE0T8E7"/>
<dbReference type="Proteomes" id="UP001195483">
    <property type="component" value="Unassembled WGS sequence"/>
</dbReference>
<organism evidence="2 3">
    <name type="scientific">Potamilus streckersoni</name>
    <dbReference type="NCBI Taxonomy" id="2493646"/>
    <lineage>
        <taxon>Eukaryota</taxon>
        <taxon>Metazoa</taxon>
        <taxon>Spiralia</taxon>
        <taxon>Lophotrochozoa</taxon>
        <taxon>Mollusca</taxon>
        <taxon>Bivalvia</taxon>
        <taxon>Autobranchia</taxon>
        <taxon>Heteroconchia</taxon>
        <taxon>Palaeoheterodonta</taxon>
        <taxon>Unionida</taxon>
        <taxon>Unionoidea</taxon>
        <taxon>Unionidae</taxon>
        <taxon>Ambleminae</taxon>
        <taxon>Lampsilini</taxon>
        <taxon>Potamilus</taxon>
    </lineage>
</organism>
<keyword evidence="3" id="KW-1185">Reference proteome</keyword>
<evidence type="ECO:0000313" key="2">
    <source>
        <dbReference type="EMBL" id="KAK3605676.1"/>
    </source>
</evidence>
<name>A0AAE0T8E7_9BIVA</name>
<evidence type="ECO:0000256" key="1">
    <source>
        <dbReference type="SAM" id="MobiDB-lite"/>
    </source>
</evidence>
<evidence type="ECO:0000313" key="3">
    <source>
        <dbReference type="Proteomes" id="UP001195483"/>
    </source>
</evidence>
<sequence>MDNTLNRQALKPKEGIADAGGRLGRGSRSITGETGTITGANAVLKLNQIRSKFDLTNTKFRTIIVRLNSKWIEEERCYYNMQWLDDEMLQQCPCLFAVSKIGQDSAATAWS</sequence>
<accession>A0AAE0T8E7</accession>
<comment type="caution">
    <text evidence="2">The sequence shown here is derived from an EMBL/GenBank/DDBJ whole genome shotgun (WGS) entry which is preliminary data.</text>
</comment>